<evidence type="ECO:0000313" key="2">
    <source>
        <dbReference type="WBParaSite" id="JU765_v2.g16611.t1"/>
    </source>
</evidence>
<name>A0AC34QHW5_9BILA</name>
<dbReference type="Proteomes" id="UP000887576">
    <property type="component" value="Unplaced"/>
</dbReference>
<dbReference type="WBParaSite" id="JU765_v2.g16611.t1">
    <property type="protein sequence ID" value="JU765_v2.g16611.t1"/>
    <property type="gene ID" value="JU765_v2.g16611"/>
</dbReference>
<reference evidence="2" key="1">
    <citation type="submission" date="2022-11" db="UniProtKB">
        <authorList>
            <consortium name="WormBaseParasite"/>
        </authorList>
    </citation>
    <scope>IDENTIFICATION</scope>
</reference>
<evidence type="ECO:0000313" key="1">
    <source>
        <dbReference type="Proteomes" id="UP000887576"/>
    </source>
</evidence>
<proteinExistence type="predicted"/>
<organism evidence="1 2">
    <name type="scientific">Panagrolaimus sp. JU765</name>
    <dbReference type="NCBI Taxonomy" id="591449"/>
    <lineage>
        <taxon>Eukaryota</taxon>
        <taxon>Metazoa</taxon>
        <taxon>Ecdysozoa</taxon>
        <taxon>Nematoda</taxon>
        <taxon>Chromadorea</taxon>
        <taxon>Rhabditida</taxon>
        <taxon>Tylenchina</taxon>
        <taxon>Panagrolaimomorpha</taxon>
        <taxon>Panagrolaimoidea</taxon>
        <taxon>Panagrolaimidae</taxon>
        <taxon>Panagrolaimus</taxon>
    </lineage>
</organism>
<accession>A0AC34QHW5</accession>
<sequence>MSCKDCKFKDFQLNGVIPGYLAHVKICSFPKHHSCYYLSRCSEILRENDMVIEAKFMLTINDFMPGNLKYLSRFMEFNNWSFSSYHCELNFDDLKSVCNSNLYSISLSNTPINSTIISKLLPFSPNLMSIACFDHLNDGWENDLLKLKSKLKRICLSPKRINNFEILADLCRNGTRINFLGHPIFDMDELKKYFRILNKDDDAFNQMNIVDLDTVPTGLDFTLDENLKICNMEPTAIFGDIFVVYDQIMYINGTPPASSSDALLQMQRRDGEITVAVLRNCHIEPITRERATSANLHRRKGYAYFLARLKAHDNNKKFGIAVKQCNNSLFVTQVADNGIGDKIIQVGDFLLDVDGIQASIFTIPSFKQQISVRMTTVGECSFIVERPEKLDIKLTLNGLGRNIPKKIDPDIPMDVAIIGAKQIEQYRKNLSVVPKSILKCSIKPKRKNKKDDAQDATKTHSVEQTTDQKAQSVDTAEQTQKTILHEAPKSKTNEPDAKTSKNLAVESIKRKVTESKIVPVSDVTQQPSSAASSDKRLKQKQKTNNVPQSSVIVSEVKDPSTQNPESQEAKQSGQSQQPVTSVFLLPKDPKNVVSTFLDPGKAMSSEAQMTQTISAEPVDTKKVIKPDQTNEKEKTVDNDKTTVEEESVDQPPIADKKVSFSEGNPEVVLIVADTGEGEQLHKVSEMKKVMGSHQNISSKQQSITKTPYSLTTRPTQIQQSITKTPGITSQTKVGQMQGQNIQNSSKRKKKTLPMQARNSAPPALLIKHPTHRKMESKVGSRESRPGNRESKVAINTRETKVKVGNKETKINAPSNPNQKKNNLSTKRKASTKRKKKGGN</sequence>
<protein>
    <submittedName>
        <fullName evidence="2">PDZ domain-containing protein</fullName>
    </submittedName>
</protein>